<evidence type="ECO:0000313" key="8">
    <source>
        <dbReference type="EMBL" id="CRH03119.1"/>
    </source>
</evidence>
<reference evidence="8 9" key="1">
    <citation type="submission" date="2015-04" db="EMBL/GenBank/DDBJ databases">
        <authorList>
            <consortium name="Pathogen Informatics"/>
        </authorList>
    </citation>
    <scope>NUCLEOTIDE SEQUENCE [LARGE SCALE GENOMIC DNA]</scope>
    <source>
        <strain evidence="8 9">SGS1</strain>
    </source>
</reference>
<dbReference type="InterPro" id="IPR009617">
    <property type="entry name" value="Seipin"/>
</dbReference>
<dbReference type="VEuPathDB" id="PlasmoDB:PRELSG_0214500"/>
<dbReference type="KEGG" id="prel:PRELSG_0214500"/>
<keyword evidence="9" id="KW-1185">Reference proteome</keyword>
<dbReference type="GO" id="GO:0005789">
    <property type="term" value="C:endoplasmic reticulum membrane"/>
    <property type="evidence" value="ECO:0007669"/>
    <property type="project" value="UniProtKB-SubCell"/>
</dbReference>
<evidence type="ECO:0000256" key="6">
    <source>
        <dbReference type="ARBA" id="ARBA00023136"/>
    </source>
</evidence>
<dbReference type="GO" id="GO:0006629">
    <property type="term" value="P:lipid metabolic process"/>
    <property type="evidence" value="ECO:0007669"/>
    <property type="project" value="UniProtKB-KW"/>
</dbReference>
<feature type="transmembrane region" description="Helical" evidence="7">
    <location>
        <begin position="136"/>
        <end position="165"/>
    </location>
</feature>
<dbReference type="GeneID" id="39734564"/>
<proteinExistence type="predicted"/>
<evidence type="ECO:0000256" key="1">
    <source>
        <dbReference type="ARBA" id="ARBA00004477"/>
    </source>
</evidence>
<evidence type="ECO:0000256" key="2">
    <source>
        <dbReference type="ARBA" id="ARBA00022692"/>
    </source>
</evidence>
<evidence type="ECO:0000313" key="9">
    <source>
        <dbReference type="Proteomes" id="UP000220158"/>
    </source>
</evidence>
<keyword evidence="3" id="KW-0256">Endoplasmic reticulum</keyword>
<dbReference type="AlphaFoldDB" id="A0A1J1HCU4"/>
<gene>
    <name evidence="8" type="ORF">PRELSG_0214500</name>
</gene>
<feature type="transmembrane region" description="Helical" evidence="7">
    <location>
        <begin position="424"/>
        <end position="442"/>
    </location>
</feature>
<comment type="subcellular location">
    <subcellularLocation>
        <location evidence="1">Endoplasmic reticulum membrane</location>
        <topology evidence="1">Multi-pass membrane protein</topology>
    </subcellularLocation>
</comment>
<evidence type="ECO:0000256" key="5">
    <source>
        <dbReference type="ARBA" id="ARBA00023098"/>
    </source>
</evidence>
<evidence type="ECO:0000256" key="4">
    <source>
        <dbReference type="ARBA" id="ARBA00022989"/>
    </source>
</evidence>
<feature type="transmembrane region" description="Helical" evidence="7">
    <location>
        <begin position="448"/>
        <end position="478"/>
    </location>
</feature>
<dbReference type="RefSeq" id="XP_028535605.1">
    <property type="nucleotide sequence ID" value="XM_028679935.1"/>
</dbReference>
<dbReference type="Proteomes" id="UP000220158">
    <property type="component" value="Chromosome 2"/>
</dbReference>
<dbReference type="OMA" id="YMYNYPF"/>
<keyword evidence="5" id="KW-0443">Lipid metabolism</keyword>
<sequence>MNENDNLHIQNEIKEETVRNSNNGKNKENNFIKKRREKEINDMNYELNNKTIENEIYSSNIKLFCKLKKKYLHIRKKNKISLQSKKRKRKKKHLCKTFFDLTSKSLINITNYVNKQYNQMKYFCINSATNIKIKHFIYILIIYILINITLFIFSTFVYFFLYFYIIPQNKYTYPIDFSLVKNPIEDYLKNKNNSNNKANFMNESKISSLNKSEELYLNHLNSIKREILDSINNKHTHCFSEKFPENSNFPFLNKNISYSNNEKLFTFDNEMEHKNMRNNILTGYINFQNNLSESSYFNKHFFYKFFMPFFKNKKNILKIKKGYKIDVLLNFSYINNEYNDKLYFIQLVTEIFNKNNNILLRKEKLYINNKNYEFIKKLHLFFNTPFYFFNVHNNQTKEILLVNDYEYVTDFSKIQIYMNPPIQIYKAYVVILVYVNFIYYYMHKYPFLFFYIFVFILSSFLIFINTIFFFFVLCYYFLINY</sequence>
<dbReference type="OrthoDB" id="378375at2759"/>
<keyword evidence="6 7" id="KW-0472">Membrane</keyword>
<keyword evidence="2 7" id="KW-0812">Transmembrane</keyword>
<dbReference type="Pfam" id="PF06775">
    <property type="entry name" value="Seipin"/>
    <property type="match status" value="1"/>
</dbReference>
<evidence type="ECO:0008006" key="10">
    <source>
        <dbReference type="Google" id="ProtNLM"/>
    </source>
</evidence>
<name>A0A1J1HCU4_PLARL</name>
<organism evidence="8 9">
    <name type="scientific">Plasmodium relictum</name>
    <dbReference type="NCBI Taxonomy" id="85471"/>
    <lineage>
        <taxon>Eukaryota</taxon>
        <taxon>Sar</taxon>
        <taxon>Alveolata</taxon>
        <taxon>Apicomplexa</taxon>
        <taxon>Aconoidasida</taxon>
        <taxon>Haemosporida</taxon>
        <taxon>Plasmodiidae</taxon>
        <taxon>Plasmodium</taxon>
        <taxon>Plasmodium (Haemamoeba)</taxon>
    </lineage>
</organism>
<dbReference type="EMBL" id="LN835297">
    <property type="protein sequence ID" value="CRH03119.1"/>
    <property type="molecule type" value="Genomic_DNA"/>
</dbReference>
<dbReference type="GO" id="GO:0140042">
    <property type="term" value="P:lipid droplet formation"/>
    <property type="evidence" value="ECO:0007669"/>
    <property type="project" value="UniProtKB-ARBA"/>
</dbReference>
<accession>A0A1J1HCU4</accession>
<evidence type="ECO:0000256" key="3">
    <source>
        <dbReference type="ARBA" id="ARBA00022824"/>
    </source>
</evidence>
<keyword evidence="4 7" id="KW-1133">Transmembrane helix</keyword>
<evidence type="ECO:0000256" key="7">
    <source>
        <dbReference type="SAM" id="Phobius"/>
    </source>
</evidence>
<protein>
    <recommendedName>
        <fullName evidence="10">Seipin domain-containing protein</fullName>
    </recommendedName>
</protein>